<accession>A0A5C1QNV0</accession>
<dbReference type="OrthoDB" id="9805492at2"/>
<feature type="region of interest" description="Disordered" evidence="4">
    <location>
        <begin position="315"/>
        <end position="342"/>
    </location>
</feature>
<dbReference type="AlphaFoldDB" id="A0A5C1QNV0"/>
<feature type="domain" description="S-adenosylmethionine-dependent methyltransferase" evidence="5">
    <location>
        <begin position="107"/>
        <end position="269"/>
    </location>
</feature>
<dbReference type="PANTHER" id="PTHR43042:SF3">
    <property type="entry name" value="RIBOSOMAL RNA LARGE SUBUNIT METHYLTRANSFERASE YWBD-RELATED"/>
    <property type="match status" value="1"/>
</dbReference>
<dbReference type="InterPro" id="IPR029063">
    <property type="entry name" value="SAM-dependent_MTases_sf"/>
</dbReference>
<gene>
    <name evidence="6" type="ORF">EXM22_13845</name>
</gene>
<keyword evidence="1 6" id="KW-0489">Methyltransferase</keyword>
<evidence type="ECO:0000256" key="4">
    <source>
        <dbReference type="SAM" id="MobiDB-lite"/>
    </source>
</evidence>
<name>A0A5C1QNV0_9SPIO</name>
<dbReference type="GO" id="GO:0032259">
    <property type="term" value="P:methylation"/>
    <property type="evidence" value="ECO:0007669"/>
    <property type="project" value="UniProtKB-KW"/>
</dbReference>
<dbReference type="KEGG" id="ock:EXM22_13845"/>
<keyword evidence="3" id="KW-0949">S-adenosyl-L-methionine</keyword>
<dbReference type="Proteomes" id="UP000324209">
    <property type="component" value="Chromosome"/>
</dbReference>
<dbReference type="SUPFAM" id="SSF53335">
    <property type="entry name" value="S-adenosyl-L-methionine-dependent methyltransferases"/>
    <property type="match status" value="1"/>
</dbReference>
<dbReference type="Gene3D" id="3.30.750.80">
    <property type="entry name" value="RNA methyltransferase domain (HRMD) like"/>
    <property type="match status" value="1"/>
</dbReference>
<keyword evidence="2 6" id="KW-0808">Transferase</keyword>
<evidence type="ECO:0000256" key="2">
    <source>
        <dbReference type="ARBA" id="ARBA00022679"/>
    </source>
</evidence>
<organism evidence="6 7">
    <name type="scientific">Oceanispirochaeta crateris</name>
    <dbReference type="NCBI Taxonomy" id="2518645"/>
    <lineage>
        <taxon>Bacteria</taxon>
        <taxon>Pseudomonadati</taxon>
        <taxon>Spirochaetota</taxon>
        <taxon>Spirochaetia</taxon>
        <taxon>Spirochaetales</taxon>
        <taxon>Spirochaetaceae</taxon>
        <taxon>Oceanispirochaeta</taxon>
    </lineage>
</organism>
<protein>
    <submittedName>
        <fullName evidence="6">Methyltransferase domain-containing protein</fullName>
    </submittedName>
</protein>
<dbReference type="CDD" id="cd02440">
    <property type="entry name" value="AdoMet_MTases"/>
    <property type="match status" value="1"/>
</dbReference>
<dbReference type="EMBL" id="CP036150">
    <property type="protein sequence ID" value="QEN09018.1"/>
    <property type="molecule type" value="Genomic_DNA"/>
</dbReference>
<evidence type="ECO:0000256" key="3">
    <source>
        <dbReference type="ARBA" id="ARBA00022691"/>
    </source>
</evidence>
<proteinExistence type="predicted"/>
<dbReference type="Pfam" id="PF10672">
    <property type="entry name" value="Methyltrans_SAM"/>
    <property type="match status" value="1"/>
</dbReference>
<evidence type="ECO:0000259" key="5">
    <source>
        <dbReference type="Pfam" id="PF10672"/>
    </source>
</evidence>
<dbReference type="RefSeq" id="WP_149487094.1">
    <property type="nucleotide sequence ID" value="NZ_CP036150.1"/>
</dbReference>
<dbReference type="PANTHER" id="PTHR43042">
    <property type="entry name" value="SAM-DEPENDENT METHYLTRANSFERASE"/>
    <property type="match status" value="1"/>
</dbReference>
<dbReference type="GO" id="GO:0008168">
    <property type="term" value="F:methyltransferase activity"/>
    <property type="evidence" value="ECO:0007669"/>
    <property type="project" value="UniProtKB-KW"/>
</dbReference>
<reference evidence="6 7" key="1">
    <citation type="submission" date="2019-02" db="EMBL/GenBank/DDBJ databases">
        <title>Complete Genome Sequence and Methylome Analysis of free living Spirochaetas.</title>
        <authorList>
            <person name="Fomenkov A."/>
            <person name="Dubinina G."/>
            <person name="Leshcheva N."/>
            <person name="Mikheeva N."/>
            <person name="Grabovich M."/>
            <person name="Vincze T."/>
            <person name="Roberts R.J."/>
        </authorList>
    </citation>
    <scope>NUCLEOTIDE SEQUENCE [LARGE SCALE GENOMIC DNA]</scope>
    <source>
        <strain evidence="6 7">K2</strain>
    </source>
</reference>
<keyword evidence="7" id="KW-1185">Reference proteome</keyword>
<dbReference type="InterPro" id="IPR019614">
    <property type="entry name" value="SAM-dep_methyl-trfase"/>
</dbReference>
<evidence type="ECO:0000256" key="1">
    <source>
        <dbReference type="ARBA" id="ARBA00022603"/>
    </source>
</evidence>
<evidence type="ECO:0000313" key="6">
    <source>
        <dbReference type="EMBL" id="QEN09018.1"/>
    </source>
</evidence>
<sequence>MNQETLDSVLKILKSRQQELRSYFSSSGTDCYRIFNRSFANLPLFIDRYGSYIHLTQLEGPEELDLSEEELKKIAGTLYCPMDRLIVKRRKSLAEHEQYTPLKDEQEKLIVHENDLSFQVNLRDYIDTGLFLDHRPTRQMVREECFDLSVLNLFSYTGSFSVYAASGGAKRITTVDLSAPYLEQAKENFRLNDFLPGAFEFVQADVFKFLKESAEKKEKWDLIILDPPTFSNSRKMERTLKIQDDYKELIEACCKVMKGGGRLLFSNNQSDFRFHKKDFPTGLQIDEITKETTAEDFKNKPAHKCWVITGFFQGKTGHEGSSRKAPRSSGNRRPERGRHSRS</sequence>
<evidence type="ECO:0000313" key="7">
    <source>
        <dbReference type="Proteomes" id="UP000324209"/>
    </source>
</evidence>
<dbReference type="Gene3D" id="3.40.50.150">
    <property type="entry name" value="Vaccinia Virus protein VP39"/>
    <property type="match status" value="1"/>
</dbReference>